<evidence type="ECO:0000313" key="2">
    <source>
        <dbReference type="EMBL" id="MEL1265261.1"/>
    </source>
</evidence>
<dbReference type="Proteomes" id="UP001459204">
    <property type="component" value="Unassembled WGS sequence"/>
</dbReference>
<dbReference type="EMBL" id="JBBWWT010000005">
    <property type="protein sequence ID" value="MEL1265261.1"/>
    <property type="molecule type" value="Genomic_DNA"/>
</dbReference>
<dbReference type="RefSeq" id="WP_341726424.1">
    <property type="nucleotide sequence ID" value="NZ_JBBWWT010000005.1"/>
</dbReference>
<feature type="region of interest" description="Disordered" evidence="1">
    <location>
        <begin position="21"/>
        <end position="42"/>
    </location>
</feature>
<proteinExistence type="predicted"/>
<organism evidence="2 3">
    <name type="scientific">Pseudoxanthomonas putridarboris</name>
    <dbReference type="NCBI Taxonomy" id="752605"/>
    <lineage>
        <taxon>Bacteria</taxon>
        <taxon>Pseudomonadati</taxon>
        <taxon>Pseudomonadota</taxon>
        <taxon>Gammaproteobacteria</taxon>
        <taxon>Lysobacterales</taxon>
        <taxon>Lysobacteraceae</taxon>
        <taxon>Pseudoxanthomonas</taxon>
    </lineage>
</organism>
<keyword evidence="3" id="KW-1185">Reference proteome</keyword>
<evidence type="ECO:0000256" key="1">
    <source>
        <dbReference type="SAM" id="MobiDB-lite"/>
    </source>
</evidence>
<sequence>MSLSADSMRIGSMRQCRRIQAAADERSNMTASGRRIMLRLPS</sequence>
<accession>A0ABU9J4H7</accession>
<protein>
    <submittedName>
        <fullName evidence="2">Uncharacterized protein</fullName>
    </submittedName>
</protein>
<name>A0ABU9J4H7_9GAMM</name>
<comment type="caution">
    <text evidence="2">The sequence shown here is derived from an EMBL/GenBank/DDBJ whole genome shotgun (WGS) entry which is preliminary data.</text>
</comment>
<gene>
    <name evidence="2" type="ORF">AAD027_12925</name>
</gene>
<evidence type="ECO:0000313" key="3">
    <source>
        <dbReference type="Proteomes" id="UP001459204"/>
    </source>
</evidence>
<reference evidence="2 3" key="1">
    <citation type="submission" date="2024-04" db="EMBL/GenBank/DDBJ databases">
        <title>Draft genome sequence of Pseudoxanthomonas putridarboris WD12.</title>
        <authorList>
            <person name="Oh J."/>
        </authorList>
    </citation>
    <scope>NUCLEOTIDE SEQUENCE [LARGE SCALE GENOMIC DNA]</scope>
    <source>
        <strain evidence="2 3">WD12</strain>
    </source>
</reference>